<evidence type="ECO:0000256" key="1">
    <source>
        <dbReference type="SAM" id="Phobius"/>
    </source>
</evidence>
<feature type="non-terminal residue" evidence="2">
    <location>
        <position position="1"/>
    </location>
</feature>
<accession>A0A554LH13</accession>
<dbReference type="AlphaFoldDB" id="A0A554LH13"/>
<keyword evidence="1" id="KW-0812">Transmembrane</keyword>
<sequence length="110" mass="13000">KLQKYFRQKNRRRMFVYWTFAILIYLLIKNERKIRQIIIDTEYIGQDALIKGLLTNLIHIDKKTIMFKSIGKKSPAHDLAIKAYRIKRADIRVTAQDIINVLTTKKPGVL</sequence>
<organism evidence="2 3">
    <name type="scientific">Candidatus Berkelbacteria bacterium Licking1014_85</name>
    <dbReference type="NCBI Taxonomy" id="2017148"/>
    <lineage>
        <taxon>Bacteria</taxon>
        <taxon>Candidatus Berkelbacteria</taxon>
    </lineage>
</organism>
<name>A0A554LH13_9BACT</name>
<evidence type="ECO:0000313" key="2">
    <source>
        <dbReference type="EMBL" id="TSC92127.1"/>
    </source>
</evidence>
<dbReference type="Proteomes" id="UP000315589">
    <property type="component" value="Unassembled WGS sequence"/>
</dbReference>
<comment type="caution">
    <text evidence="2">The sequence shown here is derived from an EMBL/GenBank/DDBJ whole genome shotgun (WGS) entry which is preliminary data.</text>
</comment>
<dbReference type="EMBL" id="VMGI01000088">
    <property type="protein sequence ID" value="TSC92127.1"/>
    <property type="molecule type" value="Genomic_DNA"/>
</dbReference>
<keyword evidence="1" id="KW-1133">Transmembrane helix</keyword>
<gene>
    <name evidence="2" type="ORF">CEN91_561</name>
</gene>
<protein>
    <submittedName>
        <fullName evidence="2">Uncharacterized protein</fullName>
    </submittedName>
</protein>
<evidence type="ECO:0000313" key="3">
    <source>
        <dbReference type="Proteomes" id="UP000315589"/>
    </source>
</evidence>
<feature type="transmembrane region" description="Helical" evidence="1">
    <location>
        <begin position="12"/>
        <end position="28"/>
    </location>
</feature>
<reference evidence="2 3" key="1">
    <citation type="submission" date="2017-07" db="EMBL/GenBank/DDBJ databases">
        <title>Mechanisms for carbon and nitrogen cycling indicate functional differentiation within the Candidate Phyla Radiation.</title>
        <authorList>
            <person name="Danczak R.E."/>
            <person name="Johnston M.D."/>
            <person name="Kenah C."/>
            <person name="Slattery M."/>
            <person name="Wrighton K.C."/>
            <person name="Wilkins M.J."/>
        </authorList>
    </citation>
    <scope>NUCLEOTIDE SEQUENCE [LARGE SCALE GENOMIC DNA]</scope>
    <source>
        <strain evidence="2">Licking1014_85</strain>
    </source>
</reference>
<keyword evidence="1" id="KW-0472">Membrane</keyword>
<proteinExistence type="predicted"/>